<gene>
    <name evidence="1" type="ORF">HPB50_019051</name>
</gene>
<comment type="caution">
    <text evidence="1">The sequence shown here is derived from an EMBL/GenBank/DDBJ whole genome shotgun (WGS) entry which is preliminary data.</text>
</comment>
<dbReference type="EMBL" id="CM023481">
    <property type="protein sequence ID" value="KAH6947458.1"/>
    <property type="molecule type" value="Genomic_DNA"/>
</dbReference>
<accession>A0ACB7TK64</accession>
<sequence length="397" mass="44666">MLEMLLTRLNESDAQRNAQYVEVNAHLAAVNKRIEDIERRSTQTQQQHPQQSGRGQEGRTASRVPPTPLHNNDGCVPQVPRQTHKPYDRAQLPGYVTCGPSYECTGRNIRVCTLVKRGIAFIEHELEVDDESDVDHIFIEILPSRGKRVTGLFVLNVYSTPSKRGLRHTFDALFREAMAKAASAPLLICGDFNAPHTQWGYGADSPKGKKLARLVDDFGLTVLNEPASHTRIGQGACRDTSPDLSIWSGAGAVAWSNSFEDLGSDHRVLCVTVGEEDCEIDVCLKARIVDWEQFRKNRQQDKQEGPIEDIGEWCRGLLADVERVTKEIEWTDWRQEPPKEEDESSAGGGDGVLEPTRIRPLKQGRVTQRSEQMFNRHLFQTVCLAFVMAVFRKHPTD</sequence>
<organism evidence="1 2">
    <name type="scientific">Hyalomma asiaticum</name>
    <name type="common">Tick</name>
    <dbReference type="NCBI Taxonomy" id="266040"/>
    <lineage>
        <taxon>Eukaryota</taxon>
        <taxon>Metazoa</taxon>
        <taxon>Ecdysozoa</taxon>
        <taxon>Arthropoda</taxon>
        <taxon>Chelicerata</taxon>
        <taxon>Arachnida</taxon>
        <taxon>Acari</taxon>
        <taxon>Parasitiformes</taxon>
        <taxon>Ixodida</taxon>
        <taxon>Ixodoidea</taxon>
        <taxon>Ixodidae</taxon>
        <taxon>Hyalomminae</taxon>
        <taxon>Hyalomma</taxon>
    </lineage>
</organism>
<name>A0ACB7TK64_HYAAI</name>
<dbReference type="Proteomes" id="UP000821845">
    <property type="component" value="Chromosome 1"/>
</dbReference>
<evidence type="ECO:0000313" key="2">
    <source>
        <dbReference type="Proteomes" id="UP000821845"/>
    </source>
</evidence>
<proteinExistence type="predicted"/>
<keyword evidence="2" id="KW-1185">Reference proteome</keyword>
<evidence type="ECO:0000313" key="1">
    <source>
        <dbReference type="EMBL" id="KAH6947458.1"/>
    </source>
</evidence>
<reference evidence="1" key="1">
    <citation type="submission" date="2020-05" db="EMBL/GenBank/DDBJ databases">
        <title>Large-scale comparative analyses of tick genomes elucidate their genetic diversity and vector capacities.</title>
        <authorList>
            <person name="Jia N."/>
            <person name="Wang J."/>
            <person name="Shi W."/>
            <person name="Du L."/>
            <person name="Sun Y."/>
            <person name="Zhan W."/>
            <person name="Jiang J."/>
            <person name="Wang Q."/>
            <person name="Zhang B."/>
            <person name="Ji P."/>
            <person name="Sakyi L.B."/>
            <person name="Cui X."/>
            <person name="Yuan T."/>
            <person name="Jiang B."/>
            <person name="Yang W."/>
            <person name="Lam T.T.-Y."/>
            <person name="Chang Q."/>
            <person name="Ding S."/>
            <person name="Wang X."/>
            <person name="Zhu J."/>
            <person name="Ruan X."/>
            <person name="Zhao L."/>
            <person name="Wei J."/>
            <person name="Que T."/>
            <person name="Du C."/>
            <person name="Cheng J."/>
            <person name="Dai P."/>
            <person name="Han X."/>
            <person name="Huang E."/>
            <person name="Gao Y."/>
            <person name="Liu J."/>
            <person name="Shao H."/>
            <person name="Ye R."/>
            <person name="Li L."/>
            <person name="Wei W."/>
            <person name="Wang X."/>
            <person name="Wang C."/>
            <person name="Yang T."/>
            <person name="Huo Q."/>
            <person name="Li W."/>
            <person name="Guo W."/>
            <person name="Chen H."/>
            <person name="Zhou L."/>
            <person name="Ni X."/>
            <person name="Tian J."/>
            <person name="Zhou Y."/>
            <person name="Sheng Y."/>
            <person name="Liu T."/>
            <person name="Pan Y."/>
            <person name="Xia L."/>
            <person name="Li J."/>
            <person name="Zhao F."/>
            <person name="Cao W."/>
        </authorList>
    </citation>
    <scope>NUCLEOTIDE SEQUENCE</scope>
    <source>
        <strain evidence="1">Hyas-2018</strain>
    </source>
</reference>
<protein>
    <submittedName>
        <fullName evidence="1">Uncharacterized protein</fullName>
    </submittedName>
</protein>